<feature type="transmembrane region" description="Helical" evidence="1">
    <location>
        <begin position="65"/>
        <end position="89"/>
    </location>
</feature>
<dbReference type="OrthoDB" id="5797013at2"/>
<keyword evidence="1" id="KW-1133">Transmembrane helix</keyword>
<feature type="transmembrane region" description="Helical" evidence="1">
    <location>
        <begin position="164"/>
        <end position="185"/>
    </location>
</feature>
<keyword evidence="3" id="KW-1185">Reference proteome</keyword>
<keyword evidence="1" id="KW-0812">Transmembrane</keyword>
<feature type="transmembrane region" description="Helical" evidence="1">
    <location>
        <begin position="132"/>
        <end position="152"/>
    </location>
</feature>
<dbReference type="AlphaFoldDB" id="A0A2C9DBY5"/>
<keyword evidence="1" id="KW-0472">Membrane</keyword>
<evidence type="ECO:0000313" key="2">
    <source>
        <dbReference type="EMBL" id="SON57776.1"/>
    </source>
</evidence>
<evidence type="ECO:0000256" key="1">
    <source>
        <dbReference type="SAM" id="Phobius"/>
    </source>
</evidence>
<dbReference type="Proteomes" id="UP000223606">
    <property type="component" value="Chromosome 1"/>
</dbReference>
<reference evidence="3" key="1">
    <citation type="submission" date="2017-09" db="EMBL/GenBank/DDBJ databases">
        <title>Genome sequence of Nannocystis excedens DSM 71.</title>
        <authorList>
            <person name="Blom J."/>
        </authorList>
    </citation>
    <scope>NUCLEOTIDE SEQUENCE [LARGE SCALE GENOMIC DNA]</scope>
    <source>
        <strain evidence="3">type strain: E19</strain>
    </source>
</reference>
<dbReference type="KEGG" id="hdi:HDIA_4235"/>
<name>A0A2C9DBY5_9HYPH</name>
<sequence length="205" mass="21701">MNKASPPDSKMSRKSGKSFSWKEAFDQSFFIFAGLAIVTGTLAYLKFGAEAFEVSFHEDLSLIAFLVPKLGAALLIAGFVQVLLPPAFLGRYMGKQSGVKGMAIATLAGAATPGGPMTAFPLVTVLRNGGTGLGALVTYVTAWTTMGLQRVFMWEVPLMGIEFAVVRFLASLPLPLIAGLLTLWARDPDDAPADSIGASPGREDQ</sequence>
<gene>
    <name evidence="2" type="ORF">HDIA_4235</name>
</gene>
<evidence type="ECO:0000313" key="3">
    <source>
        <dbReference type="Proteomes" id="UP000223606"/>
    </source>
</evidence>
<feature type="transmembrane region" description="Helical" evidence="1">
    <location>
        <begin position="101"/>
        <end position="126"/>
    </location>
</feature>
<protein>
    <submittedName>
        <fullName evidence="2">Putative permease</fullName>
    </submittedName>
</protein>
<feature type="transmembrane region" description="Helical" evidence="1">
    <location>
        <begin position="24"/>
        <end position="45"/>
    </location>
</feature>
<organism evidence="2 3">
    <name type="scientific">Hartmannibacter diazotrophicus</name>
    <dbReference type="NCBI Taxonomy" id="1482074"/>
    <lineage>
        <taxon>Bacteria</taxon>
        <taxon>Pseudomonadati</taxon>
        <taxon>Pseudomonadota</taxon>
        <taxon>Alphaproteobacteria</taxon>
        <taxon>Hyphomicrobiales</taxon>
        <taxon>Pleomorphomonadaceae</taxon>
        <taxon>Hartmannibacter</taxon>
    </lineage>
</organism>
<proteinExistence type="predicted"/>
<accession>A0A2C9DBY5</accession>
<dbReference type="EMBL" id="LT960614">
    <property type="protein sequence ID" value="SON57776.1"/>
    <property type="molecule type" value="Genomic_DNA"/>
</dbReference>
<dbReference type="RefSeq" id="WP_099557978.1">
    <property type="nucleotide sequence ID" value="NZ_LT960614.1"/>
</dbReference>